<evidence type="ECO:0000256" key="5">
    <source>
        <dbReference type="PROSITE-ProRule" id="PRU00108"/>
    </source>
</evidence>
<proteinExistence type="predicted"/>
<organism evidence="9 10">
    <name type="scientific">Pseudolycoriella hygida</name>
    <dbReference type="NCBI Taxonomy" id="35572"/>
    <lineage>
        <taxon>Eukaryota</taxon>
        <taxon>Metazoa</taxon>
        <taxon>Ecdysozoa</taxon>
        <taxon>Arthropoda</taxon>
        <taxon>Hexapoda</taxon>
        <taxon>Insecta</taxon>
        <taxon>Pterygota</taxon>
        <taxon>Neoptera</taxon>
        <taxon>Endopterygota</taxon>
        <taxon>Diptera</taxon>
        <taxon>Nematocera</taxon>
        <taxon>Sciaroidea</taxon>
        <taxon>Sciaridae</taxon>
        <taxon>Pseudolycoriella</taxon>
    </lineage>
</organism>
<feature type="compositionally biased region" description="Acidic residues" evidence="7">
    <location>
        <begin position="76"/>
        <end position="86"/>
    </location>
</feature>
<evidence type="ECO:0000256" key="2">
    <source>
        <dbReference type="ARBA" id="ARBA00023125"/>
    </source>
</evidence>
<dbReference type="SUPFAM" id="SSF46689">
    <property type="entry name" value="Homeodomain-like"/>
    <property type="match status" value="1"/>
</dbReference>
<evidence type="ECO:0000256" key="7">
    <source>
        <dbReference type="SAM" id="MobiDB-lite"/>
    </source>
</evidence>
<reference evidence="9" key="1">
    <citation type="submission" date="2022-07" db="EMBL/GenBank/DDBJ databases">
        <authorList>
            <person name="Trinca V."/>
            <person name="Uliana J.V.C."/>
            <person name="Torres T.T."/>
            <person name="Ward R.J."/>
            <person name="Monesi N."/>
        </authorList>
    </citation>
    <scope>NUCLEOTIDE SEQUENCE</scope>
    <source>
        <strain evidence="9">HSMRA1968</strain>
        <tissue evidence="9">Whole embryos</tissue>
    </source>
</reference>
<dbReference type="InterPro" id="IPR001356">
    <property type="entry name" value="HD"/>
</dbReference>
<accession>A0A9Q0N430</accession>
<dbReference type="InterPro" id="IPR017970">
    <property type="entry name" value="Homeobox_CS"/>
</dbReference>
<dbReference type="GO" id="GO:0030182">
    <property type="term" value="P:neuron differentiation"/>
    <property type="evidence" value="ECO:0007669"/>
    <property type="project" value="TreeGrafter"/>
</dbReference>
<dbReference type="Proteomes" id="UP001151699">
    <property type="component" value="Chromosome B"/>
</dbReference>
<keyword evidence="3 5" id="KW-0371">Homeobox</keyword>
<evidence type="ECO:0000256" key="6">
    <source>
        <dbReference type="RuleBase" id="RU000682"/>
    </source>
</evidence>
<dbReference type="Pfam" id="PF00046">
    <property type="entry name" value="Homeodomain"/>
    <property type="match status" value="1"/>
</dbReference>
<dbReference type="GO" id="GO:0000978">
    <property type="term" value="F:RNA polymerase II cis-regulatory region sequence-specific DNA binding"/>
    <property type="evidence" value="ECO:0007669"/>
    <property type="project" value="TreeGrafter"/>
</dbReference>
<dbReference type="CDD" id="cd00086">
    <property type="entry name" value="homeodomain"/>
    <property type="match status" value="1"/>
</dbReference>
<evidence type="ECO:0000256" key="4">
    <source>
        <dbReference type="ARBA" id="ARBA00023242"/>
    </source>
</evidence>
<dbReference type="PANTHER" id="PTHR24339:SF30">
    <property type="entry name" value="LATERAL MUSCLES SCARCER, ISOFORM B"/>
    <property type="match status" value="1"/>
</dbReference>
<keyword evidence="10" id="KW-1185">Reference proteome</keyword>
<feature type="DNA-binding region" description="Homeobox" evidence="5">
    <location>
        <begin position="96"/>
        <end position="155"/>
    </location>
</feature>
<keyword evidence="4 5" id="KW-0539">Nucleus</keyword>
<dbReference type="PRINTS" id="PR00024">
    <property type="entry name" value="HOMEOBOX"/>
</dbReference>
<dbReference type="PROSITE" id="PS00027">
    <property type="entry name" value="HOMEOBOX_1"/>
    <property type="match status" value="1"/>
</dbReference>
<dbReference type="PROSITE" id="PS50071">
    <property type="entry name" value="HOMEOBOX_2"/>
    <property type="match status" value="1"/>
</dbReference>
<protein>
    <submittedName>
        <fullName evidence="9">Homeobox protein ceh-19</fullName>
    </submittedName>
</protein>
<dbReference type="GO" id="GO:0000981">
    <property type="term" value="F:DNA-binding transcription factor activity, RNA polymerase II-specific"/>
    <property type="evidence" value="ECO:0007669"/>
    <property type="project" value="InterPro"/>
</dbReference>
<dbReference type="Gene3D" id="1.10.10.60">
    <property type="entry name" value="Homeodomain-like"/>
    <property type="match status" value="1"/>
</dbReference>
<dbReference type="FunFam" id="1.10.10.60:FF:000397">
    <property type="entry name" value="Blast:Homeobox protein Hmx"/>
    <property type="match status" value="1"/>
</dbReference>
<dbReference type="InterPro" id="IPR050877">
    <property type="entry name" value="EMX-VAX-Noto_Homeobox_TFs"/>
</dbReference>
<feature type="region of interest" description="Disordered" evidence="7">
    <location>
        <begin position="76"/>
        <end position="101"/>
    </location>
</feature>
<dbReference type="SMART" id="SM00389">
    <property type="entry name" value="HOX"/>
    <property type="match status" value="1"/>
</dbReference>
<dbReference type="EMBL" id="WJQU01000002">
    <property type="protein sequence ID" value="KAJ6643238.1"/>
    <property type="molecule type" value="Genomic_DNA"/>
</dbReference>
<feature type="domain" description="Homeobox" evidence="8">
    <location>
        <begin position="94"/>
        <end position="154"/>
    </location>
</feature>
<comment type="caution">
    <text evidence="9">The sequence shown here is derived from an EMBL/GenBank/DDBJ whole genome shotgun (WGS) entry which is preliminary data.</text>
</comment>
<evidence type="ECO:0000259" key="8">
    <source>
        <dbReference type="PROSITE" id="PS50071"/>
    </source>
</evidence>
<gene>
    <name evidence="9" type="primary">ceh-19_0</name>
    <name evidence="9" type="ORF">Bhyg_08196</name>
</gene>
<name>A0A9Q0N430_9DIPT</name>
<sequence>MDSNKFSMENPINSKIKNSFSIENILAKKPILRQNEDCDFVKSDRDLFEKKFNSCNDDYQIAKSFSMPDSSCTEDTNELCSDEASEESNSQSDERKKRPRTAFSAAQIKALETEFERGKYLSVAKRTALAKQLHLTETQIKIWFQNRRTKWKRKYTSDVESLASQYYAQIGIGGLARPMVVGDRLWLFSQTPSGPAPVQSMILNNNPTVPIPPIHPGMRGFPSSSNPSVMDMSPRGSLIPRSQPLPFGVTKPLSPYSTITNSPFANRMSAHFKPYEAFKYHRTAGLLRNMEYPPSKSMNPLYKSDPIVDQSYYHLKYVPSACGSIGPSNGLAELEKAFGGERNQLLDGSKVVETKLKAERRDSDNSSSEIDCEEIDE</sequence>
<dbReference type="AlphaFoldDB" id="A0A9Q0N430"/>
<dbReference type="PANTHER" id="PTHR24339">
    <property type="entry name" value="HOMEOBOX PROTEIN EMX-RELATED"/>
    <property type="match status" value="1"/>
</dbReference>
<evidence type="ECO:0000256" key="1">
    <source>
        <dbReference type="ARBA" id="ARBA00004123"/>
    </source>
</evidence>
<comment type="subcellular location">
    <subcellularLocation>
        <location evidence="1 5 6">Nucleus</location>
    </subcellularLocation>
</comment>
<dbReference type="OrthoDB" id="6159439at2759"/>
<keyword evidence="2 5" id="KW-0238">DNA-binding</keyword>
<dbReference type="GO" id="GO:0007420">
    <property type="term" value="P:brain development"/>
    <property type="evidence" value="ECO:0007669"/>
    <property type="project" value="TreeGrafter"/>
</dbReference>
<feature type="region of interest" description="Disordered" evidence="7">
    <location>
        <begin position="357"/>
        <end position="377"/>
    </location>
</feature>
<dbReference type="InterPro" id="IPR009057">
    <property type="entry name" value="Homeodomain-like_sf"/>
</dbReference>
<evidence type="ECO:0000313" key="10">
    <source>
        <dbReference type="Proteomes" id="UP001151699"/>
    </source>
</evidence>
<dbReference type="GO" id="GO:0005634">
    <property type="term" value="C:nucleus"/>
    <property type="evidence" value="ECO:0007669"/>
    <property type="project" value="UniProtKB-SubCell"/>
</dbReference>
<evidence type="ECO:0000256" key="3">
    <source>
        <dbReference type="ARBA" id="ARBA00023155"/>
    </source>
</evidence>
<evidence type="ECO:0000313" key="9">
    <source>
        <dbReference type="EMBL" id="KAJ6643238.1"/>
    </source>
</evidence>
<dbReference type="InterPro" id="IPR020479">
    <property type="entry name" value="HD_metazoa"/>
</dbReference>